<dbReference type="InterPro" id="IPR036922">
    <property type="entry name" value="Rieske_2Fe-2S_sf"/>
</dbReference>
<evidence type="ECO:0000256" key="5">
    <source>
        <dbReference type="ARBA" id="ARBA00023014"/>
    </source>
</evidence>
<dbReference type="EMBL" id="FOAZ01000006">
    <property type="protein sequence ID" value="SEL16420.1"/>
    <property type="molecule type" value="Genomic_DNA"/>
</dbReference>
<sequence>MDTPLLTATAASVLECRPVRRALDGLGRLEALDTVAGPLRDAIRAVPLGGARDVLRGTWLGHPLHPALVQVPIGSWTSAAVLDLVPGERRAATGLIALGLLGAGPSAVAGWVDWAEQPPEQQRAGLVHALCNTTAVALYSASLLARLRGGRLRGRLLGWAGLSAATVGGVIGGHLAYRLGVGVNRTEDLPLLVEDGWHWLGTTADLPVGRPVRRELGDVPLVVVREPEGRVRVLAGRCSHLSGPLTEGTLHDGCLTCPWHGSTFRLSDGEVMSGPATSPQPVFDTRTVDGRVQVRLPDA</sequence>
<keyword evidence="2" id="KW-0479">Metal-binding</keyword>
<evidence type="ECO:0000313" key="7">
    <source>
        <dbReference type="EMBL" id="SEL16420.1"/>
    </source>
</evidence>
<dbReference type="InterPro" id="IPR050584">
    <property type="entry name" value="Cholesterol_7-desaturase"/>
</dbReference>
<evidence type="ECO:0000259" key="6">
    <source>
        <dbReference type="PROSITE" id="PS51296"/>
    </source>
</evidence>
<dbReference type="RefSeq" id="WP_042447223.1">
    <property type="nucleotide sequence ID" value="NZ_BBPN01000012.1"/>
</dbReference>
<organism evidence="7 8">
    <name type="scientific">Streptacidiphilus jiangxiensis</name>
    <dbReference type="NCBI Taxonomy" id="235985"/>
    <lineage>
        <taxon>Bacteria</taxon>
        <taxon>Bacillati</taxon>
        <taxon>Actinomycetota</taxon>
        <taxon>Actinomycetes</taxon>
        <taxon>Kitasatosporales</taxon>
        <taxon>Streptomycetaceae</taxon>
        <taxon>Streptacidiphilus</taxon>
    </lineage>
</organism>
<evidence type="ECO:0000256" key="4">
    <source>
        <dbReference type="ARBA" id="ARBA00023004"/>
    </source>
</evidence>
<dbReference type="eggNOG" id="COG2146">
    <property type="taxonomic scope" value="Bacteria"/>
</dbReference>
<dbReference type="Gene3D" id="2.102.10.10">
    <property type="entry name" value="Rieske [2Fe-2S] iron-sulphur domain"/>
    <property type="match status" value="1"/>
</dbReference>
<dbReference type="Pfam" id="PF00355">
    <property type="entry name" value="Rieske"/>
    <property type="match status" value="1"/>
</dbReference>
<dbReference type="Proteomes" id="UP000183015">
    <property type="component" value="Unassembled WGS sequence"/>
</dbReference>
<evidence type="ECO:0000256" key="1">
    <source>
        <dbReference type="ARBA" id="ARBA00022714"/>
    </source>
</evidence>
<feature type="domain" description="Rieske" evidence="6">
    <location>
        <begin position="197"/>
        <end position="294"/>
    </location>
</feature>
<dbReference type="GO" id="GO:0016705">
    <property type="term" value="F:oxidoreductase activity, acting on paired donors, with incorporation or reduction of molecular oxygen"/>
    <property type="evidence" value="ECO:0007669"/>
    <property type="project" value="UniProtKB-ARBA"/>
</dbReference>
<keyword evidence="7" id="KW-0223">Dioxygenase</keyword>
<keyword evidence="8" id="KW-1185">Reference proteome</keyword>
<dbReference type="InterPro" id="IPR019251">
    <property type="entry name" value="DUF2231_TM"/>
</dbReference>
<keyword evidence="1" id="KW-0001">2Fe-2S</keyword>
<dbReference type="PANTHER" id="PTHR21266:SF60">
    <property type="entry name" value="3-KETOSTEROID-9-ALPHA-MONOOXYGENASE, OXYGENASE COMPONENT"/>
    <property type="match status" value="1"/>
</dbReference>
<evidence type="ECO:0000313" key="8">
    <source>
        <dbReference type="Proteomes" id="UP000183015"/>
    </source>
</evidence>
<dbReference type="AlphaFoldDB" id="A0A1H7MYS9"/>
<dbReference type="OrthoDB" id="9795104at2"/>
<gene>
    <name evidence="7" type="ORF">SAMN05414137_106134</name>
</gene>
<dbReference type="GO" id="GO:0004497">
    <property type="term" value="F:monooxygenase activity"/>
    <property type="evidence" value="ECO:0007669"/>
    <property type="project" value="UniProtKB-ARBA"/>
</dbReference>
<dbReference type="CDD" id="cd03467">
    <property type="entry name" value="Rieske"/>
    <property type="match status" value="1"/>
</dbReference>
<dbReference type="SUPFAM" id="SSF50022">
    <property type="entry name" value="ISP domain"/>
    <property type="match status" value="1"/>
</dbReference>
<proteinExistence type="predicted"/>
<keyword evidence="4" id="KW-0408">Iron</keyword>
<dbReference type="GO" id="GO:0046872">
    <property type="term" value="F:metal ion binding"/>
    <property type="evidence" value="ECO:0007669"/>
    <property type="project" value="UniProtKB-KW"/>
</dbReference>
<name>A0A1H7MYS9_STRJI</name>
<dbReference type="PROSITE" id="PS51296">
    <property type="entry name" value="RIESKE"/>
    <property type="match status" value="1"/>
</dbReference>
<dbReference type="GO" id="GO:0051537">
    <property type="term" value="F:2 iron, 2 sulfur cluster binding"/>
    <property type="evidence" value="ECO:0007669"/>
    <property type="project" value="UniProtKB-KW"/>
</dbReference>
<dbReference type="GO" id="GO:0051213">
    <property type="term" value="F:dioxygenase activity"/>
    <property type="evidence" value="ECO:0007669"/>
    <property type="project" value="UniProtKB-KW"/>
</dbReference>
<keyword evidence="3" id="KW-0560">Oxidoreductase</keyword>
<dbReference type="InterPro" id="IPR017941">
    <property type="entry name" value="Rieske_2Fe-2S"/>
</dbReference>
<accession>A0A1H7MYS9</accession>
<protein>
    <submittedName>
        <fullName evidence="7">Ferredoxin subunit of nitrite reductase or a ring-hydroxylating dioxygenase</fullName>
    </submittedName>
</protein>
<reference evidence="8" key="1">
    <citation type="submission" date="2016-10" db="EMBL/GenBank/DDBJ databases">
        <authorList>
            <person name="Varghese N."/>
        </authorList>
    </citation>
    <scope>NUCLEOTIDE SEQUENCE [LARGE SCALE GENOMIC DNA]</scope>
    <source>
        <strain evidence="8">DSM 45096 / BCRC 16803 / CGMCC 4.1857 / CIP 109030 / JCM 12277 / KCTC 19219 / NBRC 100920 / 33214</strain>
    </source>
</reference>
<evidence type="ECO:0000256" key="3">
    <source>
        <dbReference type="ARBA" id="ARBA00023002"/>
    </source>
</evidence>
<dbReference type="Pfam" id="PF09990">
    <property type="entry name" value="DUF2231"/>
    <property type="match status" value="1"/>
</dbReference>
<keyword evidence="5" id="KW-0411">Iron-sulfur</keyword>
<dbReference type="STRING" id="235985.SAMN05414137_106134"/>
<evidence type="ECO:0000256" key="2">
    <source>
        <dbReference type="ARBA" id="ARBA00022723"/>
    </source>
</evidence>
<dbReference type="PANTHER" id="PTHR21266">
    <property type="entry name" value="IRON-SULFUR DOMAIN CONTAINING PROTEIN"/>
    <property type="match status" value="1"/>
</dbReference>